<keyword evidence="3" id="KW-1185">Reference proteome</keyword>
<dbReference type="Proteomes" id="UP000299102">
    <property type="component" value="Unassembled WGS sequence"/>
</dbReference>
<feature type="region of interest" description="Disordered" evidence="1">
    <location>
        <begin position="85"/>
        <end position="116"/>
    </location>
</feature>
<dbReference type="EMBL" id="BGZK01000250">
    <property type="protein sequence ID" value="GBP31758.1"/>
    <property type="molecule type" value="Genomic_DNA"/>
</dbReference>
<evidence type="ECO:0000313" key="2">
    <source>
        <dbReference type="EMBL" id="GBP31758.1"/>
    </source>
</evidence>
<evidence type="ECO:0000313" key="3">
    <source>
        <dbReference type="Proteomes" id="UP000299102"/>
    </source>
</evidence>
<name>A0A4C1UZ60_EUMVA</name>
<accession>A0A4C1UZ60</accession>
<reference evidence="2 3" key="1">
    <citation type="journal article" date="2019" name="Commun. Biol.">
        <title>The bagworm genome reveals a unique fibroin gene that provides high tensile strength.</title>
        <authorList>
            <person name="Kono N."/>
            <person name="Nakamura H."/>
            <person name="Ohtoshi R."/>
            <person name="Tomita M."/>
            <person name="Numata K."/>
            <person name="Arakawa K."/>
        </authorList>
    </citation>
    <scope>NUCLEOTIDE SEQUENCE [LARGE SCALE GENOMIC DNA]</scope>
</reference>
<feature type="region of interest" description="Disordered" evidence="1">
    <location>
        <begin position="1"/>
        <end position="26"/>
    </location>
</feature>
<protein>
    <submittedName>
        <fullName evidence="2">Uncharacterized protein</fullName>
    </submittedName>
</protein>
<feature type="compositionally biased region" description="Basic and acidic residues" evidence="1">
    <location>
        <begin position="95"/>
        <end position="116"/>
    </location>
</feature>
<dbReference type="AlphaFoldDB" id="A0A4C1UZ60"/>
<sequence length="116" mass="13245">MPFLQGSMDCGKLTNLDISSDEKDLRRDERMGWSDFELTNWFTREARMTVTVGRTASPKFTHLTSGPLTLLALARLITDVSKQPNRLNNLNNRKHNSDRYTGPRERFEDVRGDSAG</sequence>
<proteinExistence type="predicted"/>
<gene>
    <name evidence="2" type="ORF">EVAR_4997_1</name>
</gene>
<comment type="caution">
    <text evidence="2">The sequence shown here is derived from an EMBL/GenBank/DDBJ whole genome shotgun (WGS) entry which is preliminary data.</text>
</comment>
<evidence type="ECO:0000256" key="1">
    <source>
        <dbReference type="SAM" id="MobiDB-lite"/>
    </source>
</evidence>
<organism evidence="2 3">
    <name type="scientific">Eumeta variegata</name>
    <name type="common">Bagworm moth</name>
    <name type="synonym">Eumeta japonica</name>
    <dbReference type="NCBI Taxonomy" id="151549"/>
    <lineage>
        <taxon>Eukaryota</taxon>
        <taxon>Metazoa</taxon>
        <taxon>Ecdysozoa</taxon>
        <taxon>Arthropoda</taxon>
        <taxon>Hexapoda</taxon>
        <taxon>Insecta</taxon>
        <taxon>Pterygota</taxon>
        <taxon>Neoptera</taxon>
        <taxon>Endopterygota</taxon>
        <taxon>Lepidoptera</taxon>
        <taxon>Glossata</taxon>
        <taxon>Ditrysia</taxon>
        <taxon>Tineoidea</taxon>
        <taxon>Psychidae</taxon>
        <taxon>Oiketicinae</taxon>
        <taxon>Eumeta</taxon>
    </lineage>
</organism>